<dbReference type="AlphaFoldDB" id="A0A1N6D449"/>
<feature type="transmembrane region" description="Helical" evidence="1">
    <location>
        <begin position="35"/>
        <end position="64"/>
    </location>
</feature>
<keyword evidence="1" id="KW-0812">Transmembrane</keyword>
<dbReference type="Proteomes" id="UP000185003">
    <property type="component" value="Unassembled WGS sequence"/>
</dbReference>
<protein>
    <submittedName>
        <fullName evidence="2">Uncharacterized protein</fullName>
    </submittedName>
</protein>
<dbReference type="STRING" id="536979.SAMN04488055_0226"/>
<keyword evidence="3" id="KW-1185">Reference proteome</keyword>
<keyword evidence="1" id="KW-0472">Membrane</keyword>
<reference evidence="2 3" key="1">
    <citation type="submission" date="2016-11" db="EMBL/GenBank/DDBJ databases">
        <authorList>
            <person name="Jaros S."/>
            <person name="Januszkiewicz K."/>
            <person name="Wedrychowicz H."/>
        </authorList>
    </citation>
    <scope>NUCLEOTIDE SEQUENCE [LARGE SCALE GENOMIC DNA]</scope>
    <source>
        <strain evidence="2 3">DSM 24787</strain>
    </source>
</reference>
<dbReference type="OrthoDB" id="765394at2"/>
<dbReference type="RefSeq" id="WP_074237341.1">
    <property type="nucleotide sequence ID" value="NZ_FSRA01000001.1"/>
</dbReference>
<proteinExistence type="predicted"/>
<evidence type="ECO:0000313" key="2">
    <source>
        <dbReference type="EMBL" id="SIN65503.1"/>
    </source>
</evidence>
<gene>
    <name evidence="2" type="ORF">SAMN04488055_0226</name>
</gene>
<name>A0A1N6D449_9BACT</name>
<evidence type="ECO:0000256" key="1">
    <source>
        <dbReference type="SAM" id="Phobius"/>
    </source>
</evidence>
<keyword evidence="1" id="KW-1133">Transmembrane helix</keyword>
<sequence>MKADNYYTTTLLPLTEADKQVIKKAIKPYYQANFILIPILAVVFFFGIWYFLISLTLVVCYNLFAFSSIKKNELSLSNPKTILTGKITLKEPPGDGTFIYMGQERFELTYANITFPVEAGDTVSLHYSQFNDNQRGILLKVEKGILYPQEVADMFS</sequence>
<evidence type="ECO:0000313" key="3">
    <source>
        <dbReference type="Proteomes" id="UP000185003"/>
    </source>
</evidence>
<organism evidence="2 3">
    <name type="scientific">Chitinophaga niabensis</name>
    <dbReference type="NCBI Taxonomy" id="536979"/>
    <lineage>
        <taxon>Bacteria</taxon>
        <taxon>Pseudomonadati</taxon>
        <taxon>Bacteroidota</taxon>
        <taxon>Chitinophagia</taxon>
        <taxon>Chitinophagales</taxon>
        <taxon>Chitinophagaceae</taxon>
        <taxon>Chitinophaga</taxon>
    </lineage>
</organism>
<dbReference type="EMBL" id="FSRA01000001">
    <property type="protein sequence ID" value="SIN65503.1"/>
    <property type="molecule type" value="Genomic_DNA"/>
</dbReference>
<accession>A0A1N6D449</accession>